<dbReference type="GO" id="GO:0020037">
    <property type="term" value="F:heme binding"/>
    <property type="evidence" value="ECO:0007669"/>
    <property type="project" value="InterPro"/>
</dbReference>
<keyword evidence="9" id="KW-1185">Reference proteome</keyword>
<dbReference type="PROSITE" id="PS51007">
    <property type="entry name" value="CYTC"/>
    <property type="match status" value="1"/>
</dbReference>
<dbReference type="SUPFAM" id="SSF46626">
    <property type="entry name" value="Cytochrome c"/>
    <property type="match status" value="1"/>
</dbReference>
<feature type="region of interest" description="Disordered" evidence="5">
    <location>
        <begin position="121"/>
        <end position="177"/>
    </location>
</feature>
<keyword evidence="6" id="KW-0732">Signal</keyword>
<dbReference type="InterPro" id="IPR036909">
    <property type="entry name" value="Cyt_c-like_dom_sf"/>
</dbReference>
<keyword evidence="3 4" id="KW-0408">Iron</keyword>
<gene>
    <name evidence="8" type="ordered locus">DaAHT2_0679</name>
</gene>
<reference evidence="9" key="1">
    <citation type="submission" date="2010-02" db="EMBL/GenBank/DDBJ databases">
        <title>Complete sequence of Desulfurivibrio alkaliphilus AHT2.</title>
        <authorList>
            <consortium name="US DOE Joint Genome Institute"/>
            <person name="Pitluck S."/>
            <person name="Chertkov O."/>
            <person name="Detter J.C."/>
            <person name="Han C."/>
            <person name="Tapia R."/>
            <person name="Larimer F."/>
            <person name="Land M."/>
            <person name="Hauser L."/>
            <person name="Kyrpides N."/>
            <person name="Mikhailova N."/>
            <person name="Sorokin D.Y."/>
            <person name="Muyzer G."/>
            <person name="Woyke T."/>
        </authorList>
    </citation>
    <scope>NUCLEOTIDE SEQUENCE [LARGE SCALE GENOMIC DNA]</scope>
    <source>
        <strain evidence="9">DSM 19089 / UNIQEM U267 / AHT2</strain>
    </source>
</reference>
<evidence type="ECO:0000256" key="6">
    <source>
        <dbReference type="SAM" id="SignalP"/>
    </source>
</evidence>
<evidence type="ECO:0000256" key="1">
    <source>
        <dbReference type="ARBA" id="ARBA00022617"/>
    </source>
</evidence>
<dbReference type="Gene3D" id="1.10.760.10">
    <property type="entry name" value="Cytochrome c-like domain"/>
    <property type="match status" value="1"/>
</dbReference>
<keyword evidence="2 4" id="KW-0479">Metal-binding</keyword>
<dbReference type="Proteomes" id="UP000001508">
    <property type="component" value="Chromosome"/>
</dbReference>
<dbReference type="HOGENOM" id="CLU_1515529_0_0_7"/>
<dbReference type="EMBL" id="CP001940">
    <property type="protein sequence ID" value="ADH85383.1"/>
    <property type="molecule type" value="Genomic_DNA"/>
</dbReference>
<dbReference type="RefSeq" id="WP_013162913.1">
    <property type="nucleotide sequence ID" value="NC_014216.1"/>
</dbReference>
<feature type="signal peptide" evidence="6">
    <location>
        <begin position="1"/>
        <end position="21"/>
    </location>
</feature>
<dbReference type="Pfam" id="PF21342">
    <property type="entry name" value="SoxA-TsdA_cyt-c"/>
    <property type="match status" value="1"/>
</dbReference>
<accession>D6Z1C8</accession>
<dbReference type="GO" id="GO:0009055">
    <property type="term" value="F:electron transfer activity"/>
    <property type="evidence" value="ECO:0007669"/>
    <property type="project" value="InterPro"/>
</dbReference>
<organism evidence="8 9">
    <name type="scientific">Desulfurivibrio alkaliphilus (strain DSM 19089 / UNIQEM U267 / AHT2)</name>
    <dbReference type="NCBI Taxonomy" id="589865"/>
    <lineage>
        <taxon>Bacteria</taxon>
        <taxon>Pseudomonadati</taxon>
        <taxon>Thermodesulfobacteriota</taxon>
        <taxon>Desulfobulbia</taxon>
        <taxon>Desulfobulbales</taxon>
        <taxon>Desulfobulbaceae</taxon>
        <taxon>Desulfurivibrio</taxon>
    </lineage>
</organism>
<sequence>MNGKGKKLVLTAALMMGLAVPATLMGQTAAEERGQALFNDPKAFGGQVSCNSCHPGGQGLERSGTKTRFRIMGERQNSLAEAINFCIINANKGEAIAEDSREMQDMIAYIKSLAAPAPAYGPPPPVPGPGYGVPPRPRAPGYDMPPAPPGPGYGVPPRPRTPGYDMPPPPPGPGYGR</sequence>
<dbReference type="KEGG" id="dak:DaAHT2_0679"/>
<dbReference type="STRING" id="589865.DaAHT2_0679"/>
<evidence type="ECO:0000256" key="3">
    <source>
        <dbReference type="ARBA" id="ARBA00023004"/>
    </source>
</evidence>
<feature type="chain" id="PRO_5003091545" description="Cytochrome c domain-containing protein" evidence="6">
    <location>
        <begin position="22"/>
        <end position="177"/>
    </location>
</feature>
<evidence type="ECO:0000256" key="2">
    <source>
        <dbReference type="ARBA" id="ARBA00022723"/>
    </source>
</evidence>
<feature type="domain" description="Cytochrome c" evidence="7">
    <location>
        <begin position="29"/>
        <end position="114"/>
    </location>
</feature>
<evidence type="ECO:0000256" key="5">
    <source>
        <dbReference type="SAM" id="MobiDB-lite"/>
    </source>
</evidence>
<dbReference type="GO" id="GO:0046872">
    <property type="term" value="F:metal ion binding"/>
    <property type="evidence" value="ECO:0007669"/>
    <property type="project" value="UniProtKB-KW"/>
</dbReference>
<evidence type="ECO:0000313" key="9">
    <source>
        <dbReference type="Proteomes" id="UP000001508"/>
    </source>
</evidence>
<evidence type="ECO:0000313" key="8">
    <source>
        <dbReference type="EMBL" id="ADH85383.1"/>
    </source>
</evidence>
<dbReference type="InParanoid" id="D6Z1C8"/>
<dbReference type="AlphaFoldDB" id="D6Z1C8"/>
<keyword evidence="1 4" id="KW-0349">Heme</keyword>
<evidence type="ECO:0000259" key="7">
    <source>
        <dbReference type="PROSITE" id="PS51007"/>
    </source>
</evidence>
<name>D6Z1C8_DESAT</name>
<proteinExistence type="predicted"/>
<dbReference type="eggNOG" id="COG3258">
    <property type="taxonomic scope" value="Bacteria"/>
</dbReference>
<dbReference type="InterPro" id="IPR009056">
    <property type="entry name" value="Cyt_c-like_dom"/>
</dbReference>
<evidence type="ECO:0000256" key="4">
    <source>
        <dbReference type="PROSITE-ProRule" id="PRU00433"/>
    </source>
</evidence>
<protein>
    <recommendedName>
        <fullName evidence="7">Cytochrome c domain-containing protein</fullName>
    </recommendedName>
</protein>